<protein>
    <recommendedName>
        <fullName evidence="5">Sulfotransferase</fullName>
    </recommendedName>
</protein>
<feature type="coiled-coil region" evidence="1">
    <location>
        <begin position="319"/>
        <end position="346"/>
    </location>
</feature>
<accession>A0A9N8DS56</accession>
<sequence>MTVITPPSRVAAARRNFRKYLFLGVAIGACTCVARWSQGYYNAARAFAPPPHIKHFDKGEKGYKREHYCIDNSDREECCSEYQCTMFVTRSTLYSDCCNHVHNTDEKTVKRGRQHSHLLPLLITSAPRSGTRFIQQLFTRVGMTGLTTDSHSPQNRGQVSWKHVFDDEDYVVGDTNPTHLYKSKFRVIWHLVRDPLKSLTSMAFTEPLLEDTAKSDQYVKYVSKHIHLSNQSTLRDFFRITPDEWETRANHTDSEKMHKFLVYRGMEIYLHWHGFINYLNVPIFRLEDLAVDKNVTVLDEVFHSVGIQPPRHSEVMSYLEAQEYKREQYQNRRRRLKKGRDRFRSKKDLHKDEREHRETLNWRELCHVDKRKARDLLKMSQSFGYYQELDEETLCQ</sequence>
<keyword evidence="2" id="KW-0812">Transmembrane</keyword>
<gene>
    <name evidence="3" type="ORF">SEMRO_243_G096970.1</name>
</gene>
<proteinExistence type="predicted"/>
<evidence type="ECO:0000256" key="1">
    <source>
        <dbReference type="SAM" id="Coils"/>
    </source>
</evidence>
<feature type="transmembrane region" description="Helical" evidence="2">
    <location>
        <begin position="20"/>
        <end position="37"/>
    </location>
</feature>
<keyword evidence="1" id="KW-0175">Coiled coil</keyword>
<name>A0A9N8DS56_9STRA</name>
<dbReference type="EMBL" id="CAICTM010000242">
    <property type="protein sequence ID" value="CAB9505786.1"/>
    <property type="molecule type" value="Genomic_DNA"/>
</dbReference>
<keyword evidence="2" id="KW-1133">Transmembrane helix</keyword>
<dbReference type="InterPro" id="IPR027417">
    <property type="entry name" value="P-loop_NTPase"/>
</dbReference>
<keyword evidence="2" id="KW-0472">Membrane</keyword>
<evidence type="ECO:0000313" key="4">
    <source>
        <dbReference type="Proteomes" id="UP001153069"/>
    </source>
</evidence>
<keyword evidence="4" id="KW-1185">Reference proteome</keyword>
<evidence type="ECO:0008006" key="5">
    <source>
        <dbReference type="Google" id="ProtNLM"/>
    </source>
</evidence>
<dbReference type="Gene3D" id="3.40.50.300">
    <property type="entry name" value="P-loop containing nucleotide triphosphate hydrolases"/>
    <property type="match status" value="1"/>
</dbReference>
<evidence type="ECO:0000313" key="3">
    <source>
        <dbReference type="EMBL" id="CAB9505786.1"/>
    </source>
</evidence>
<evidence type="ECO:0000256" key="2">
    <source>
        <dbReference type="SAM" id="Phobius"/>
    </source>
</evidence>
<comment type="caution">
    <text evidence="3">The sequence shown here is derived from an EMBL/GenBank/DDBJ whole genome shotgun (WGS) entry which is preliminary data.</text>
</comment>
<dbReference type="AlphaFoldDB" id="A0A9N8DS56"/>
<organism evidence="3 4">
    <name type="scientific">Seminavis robusta</name>
    <dbReference type="NCBI Taxonomy" id="568900"/>
    <lineage>
        <taxon>Eukaryota</taxon>
        <taxon>Sar</taxon>
        <taxon>Stramenopiles</taxon>
        <taxon>Ochrophyta</taxon>
        <taxon>Bacillariophyta</taxon>
        <taxon>Bacillariophyceae</taxon>
        <taxon>Bacillariophycidae</taxon>
        <taxon>Naviculales</taxon>
        <taxon>Naviculaceae</taxon>
        <taxon>Seminavis</taxon>
    </lineage>
</organism>
<dbReference type="SUPFAM" id="SSF52540">
    <property type="entry name" value="P-loop containing nucleoside triphosphate hydrolases"/>
    <property type="match status" value="1"/>
</dbReference>
<dbReference type="OrthoDB" id="406826at2759"/>
<reference evidence="3" key="1">
    <citation type="submission" date="2020-06" db="EMBL/GenBank/DDBJ databases">
        <authorList>
            <consortium name="Plant Systems Biology data submission"/>
        </authorList>
    </citation>
    <scope>NUCLEOTIDE SEQUENCE</scope>
    <source>
        <strain evidence="3">D6</strain>
    </source>
</reference>
<dbReference type="Proteomes" id="UP001153069">
    <property type="component" value="Unassembled WGS sequence"/>
</dbReference>